<reference evidence="1" key="1">
    <citation type="submission" date="2021-07" db="EMBL/GenBank/DDBJ databases">
        <authorList>
            <person name="Catto M.A."/>
            <person name="Jacobson A."/>
            <person name="Kennedy G."/>
            <person name="Labadie P."/>
            <person name="Hunt B.G."/>
            <person name="Srinivasan R."/>
        </authorList>
    </citation>
    <scope>NUCLEOTIDE SEQUENCE</scope>
    <source>
        <strain evidence="1">PL_HMW_Pooled</strain>
        <tissue evidence="1">Head</tissue>
    </source>
</reference>
<dbReference type="Proteomes" id="UP001219518">
    <property type="component" value="Unassembled WGS sequence"/>
</dbReference>
<proteinExistence type="predicted"/>
<comment type="caution">
    <text evidence="1">The sequence shown here is derived from an EMBL/GenBank/DDBJ whole genome shotgun (WGS) entry which is preliminary data.</text>
</comment>
<feature type="non-terminal residue" evidence="1">
    <location>
        <position position="1"/>
    </location>
</feature>
<organism evidence="1 2">
    <name type="scientific">Frankliniella fusca</name>
    <dbReference type="NCBI Taxonomy" id="407009"/>
    <lineage>
        <taxon>Eukaryota</taxon>
        <taxon>Metazoa</taxon>
        <taxon>Ecdysozoa</taxon>
        <taxon>Arthropoda</taxon>
        <taxon>Hexapoda</taxon>
        <taxon>Insecta</taxon>
        <taxon>Pterygota</taxon>
        <taxon>Neoptera</taxon>
        <taxon>Paraneoptera</taxon>
        <taxon>Thysanoptera</taxon>
        <taxon>Terebrantia</taxon>
        <taxon>Thripoidea</taxon>
        <taxon>Thripidae</taxon>
        <taxon>Frankliniella</taxon>
    </lineage>
</organism>
<gene>
    <name evidence="1" type="ORF">KUF71_024541</name>
</gene>
<accession>A0AAE1H5M2</accession>
<name>A0AAE1H5M2_9NEOP</name>
<evidence type="ECO:0000313" key="1">
    <source>
        <dbReference type="EMBL" id="KAK3915242.1"/>
    </source>
</evidence>
<keyword evidence="2" id="KW-1185">Reference proteome</keyword>
<dbReference type="AlphaFoldDB" id="A0AAE1H5M2"/>
<protein>
    <submittedName>
        <fullName evidence="1">Sodium-dependent high-affinity dicarboxylate transporter 2</fullName>
    </submittedName>
</protein>
<sequence>MPPGRAWKCCNKNKKKCQERDSNPRFADLKSAALDHSAILTSLDTPCTEGLLSQDGDLGWVTRRVGVTPGWGDSGGA</sequence>
<dbReference type="EMBL" id="JAHWGI010000414">
    <property type="protein sequence ID" value="KAK3915242.1"/>
    <property type="molecule type" value="Genomic_DNA"/>
</dbReference>
<reference evidence="1" key="2">
    <citation type="journal article" date="2023" name="BMC Genomics">
        <title>Pest status, molecular evolution, and epigenetic factors derived from the genome assembly of Frankliniella fusca, a thysanopteran phytovirus vector.</title>
        <authorList>
            <person name="Catto M.A."/>
            <person name="Labadie P.E."/>
            <person name="Jacobson A.L."/>
            <person name="Kennedy G.G."/>
            <person name="Srinivasan R."/>
            <person name="Hunt B.G."/>
        </authorList>
    </citation>
    <scope>NUCLEOTIDE SEQUENCE</scope>
    <source>
        <strain evidence="1">PL_HMW_Pooled</strain>
    </source>
</reference>
<evidence type="ECO:0000313" key="2">
    <source>
        <dbReference type="Proteomes" id="UP001219518"/>
    </source>
</evidence>